<organism evidence="6 7">
    <name type="scientific">Shouchella clausii</name>
    <name type="common">Alkalihalobacillus clausii</name>
    <dbReference type="NCBI Taxonomy" id="79880"/>
    <lineage>
        <taxon>Bacteria</taxon>
        <taxon>Bacillati</taxon>
        <taxon>Bacillota</taxon>
        <taxon>Bacilli</taxon>
        <taxon>Bacillales</taxon>
        <taxon>Bacillaceae</taxon>
        <taxon>Shouchella</taxon>
    </lineage>
</organism>
<proteinExistence type="predicted"/>
<evidence type="ECO:0000313" key="7">
    <source>
        <dbReference type="Proteomes" id="UP000216207"/>
    </source>
</evidence>
<dbReference type="GO" id="GO:0046872">
    <property type="term" value="F:metal ion binding"/>
    <property type="evidence" value="ECO:0007669"/>
    <property type="project" value="UniProtKB-KW"/>
</dbReference>
<dbReference type="AlphaFoldDB" id="A0A268NW96"/>
<evidence type="ECO:0000313" key="6">
    <source>
        <dbReference type="EMBL" id="PAE87756.1"/>
    </source>
</evidence>
<dbReference type="RefSeq" id="WP_095327000.1">
    <property type="nucleotide sequence ID" value="NZ_NPCC01000029.1"/>
</dbReference>
<reference evidence="6 7" key="1">
    <citation type="submission" date="2017-07" db="EMBL/GenBank/DDBJ databases">
        <title>Isolation and whole genome analysis of endospore-forming bacteria from heroin.</title>
        <authorList>
            <person name="Kalinowski J."/>
            <person name="Ahrens B."/>
            <person name="Al-Dilaimi A."/>
            <person name="Winkler A."/>
            <person name="Wibberg D."/>
            <person name="Schleenbecker U."/>
            <person name="Ruckert C."/>
            <person name="Wolfel R."/>
            <person name="Grass G."/>
        </authorList>
    </citation>
    <scope>NUCLEOTIDE SEQUENCE [LARGE SCALE GENOMIC DNA]</scope>
    <source>
        <strain evidence="6 7">7539</strain>
    </source>
</reference>
<evidence type="ECO:0000256" key="5">
    <source>
        <dbReference type="ARBA" id="ARBA00022918"/>
    </source>
</evidence>
<keyword evidence="3" id="KW-0479">Metal-binding</keyword>
<protein>
    <submittedName>
        <fullName evidence="6">Uncharacterized protein</fullName>
    </submittedName>
</protein>
<dbReference type="EMBL" id="NPCC01000029">
    <property type="protein sequence ID" value="PAE87756.1"/>
    <property type="molecule type" value="Genomic_DNA"/>
</dbReference>
<gene>
    <name evidence="6" type="ORF">CHH72_16635</name>
</gene>
<name>A0A268NW96_SHOCL</name>
<dbReference type="GO" id="GO:0003723">
    <property type="term" value="F:RNA binding"/>
    <property type="evidence" value="ECO:0007669"/>
    <property type="project" value="InterPro"/>
</dbReference>
<evidence type="ECO:0000256" key="4">
    <source>
        <dbReference type="ARBA" id="ARBA00022842"/>
    </source>
</evidence>
<accession>A0A268NW96</accession>
<evidence type="ECO:0000256" key="3">
    <source>
        <dbReference type="ARBA" id="ARBA00022723"/>
    </source>
</evidence>
<dbReference type="PRINTS" id="PR00866">
    <property type="entry name" value="RNADNAPOLMS"/>
</dbReference>
<dbReference type="Proteomes" id="UP000216207">
    <property type="component" value="Unassembled WGS sequence"/>
</dbReference>
<sequence length="329" mass="38265">MNRANQYNLPLIQDGQKFLSVADDQLIRRFKVKDKGKLRDVNDPIPELKNVLRAWNAVITDHYAKKLKDSDTSQVAHAYLPHKSIQTNARAHLHSPVIQFDFKGFYDSCKFEYFKKELRELDPRLDDQNEHIVKRLLIDPQTGGVTQGLPVSGALAGLSLIPFWVDLGKNLPDNIRFTQYSDDLTFSYVGRMPPGFTIPSLTQKIYEALKKTGLDFKLNPDKTRRQKDQYRKVTGIRINHHNQTTPSRNDYRFLRHALYVLSKSDNLDKELTKWGFTSKSAFVGKVSYMRSIDSTNKINRLIMKYRMTCRKHDIFTTWIDQTYKRSAFA</sequence>
<keyword evidence="5" id="KW-0695">RNA-directed DNA polymerase</keyword>
<evidence type="ECO:0000256" key="1">
    <source>
        <dbReference type="ARBA" id="ARBA00022679"/>
    </source>
</evidence>
<dbReference type="GO" id="GO:0003964">
    <property type="term" value="F:RNA-directed DNA polymerase activity"/>
    <property type="evidence" value="ECO:0007669"/>
    <property type="project" value="UniProtKB-KW"/>
</dbReference>
<keyword evidence="4" id="KW-0460">Magnesium</keyword>
<comment type="caution">
    <text evidence="6">The sequence shown here is derived from an EMBL/GenBank/DDBJ whole genome shotgun (WGS) entry which is preliminary data.</text>
</comment>
<evidence type="ECO:0000256" key="2">
    <source>
        <dbReference type="ARBA" id="ARBA00022695"/>
    </source>
</evidence>
<keyword evidence="1" id="KW-0808">Transferase</keyword>
<keyword evidence="2" id="KW-0548">Nucleotidyltransferase</keyword>
<dbReference type="InterPro" id="IPR000123">
    <property type="entry name" value="Reverse_transcriptase_msDNA"/>
</dbReference>